<name>A0A2I0K0A5_PUNGR</name>
<dbReference type="AlphaFoldDB" id="A0A2I0K0A5"/>
<dbReference type="GO" id="GO:0003676">
    <property type="term" value="F:nucleic acid binding"/>
    <property type="evidence" value="ECO:0007669"/>
    <property type="project" value="InterPro"/>
</dbReference>
<evidence type="ECO:0000313" key="1">
    <source>
        <dbReference type="EMBL" id="PKI61513.1"/>
    </source>
</evidence>
<comment type="caution">
    <text evidence="1">The sequence shown here is derived from an EMBL/GenBank/DDBJ whole genome shotgun (WGS) entry which is preliminary data.</text>
</comment>
<accession>A0A2I0K0A5</accession>
<keyword evidence="2" id="KW-1185">Reference proteome</keyword>
<evidence type="ECO:0008006" key="3">
    <source>
        <dbReference type="Google" id="ProtNLM"/>
    </source>
</evidence>
<dbReference type="SUPFAM" id="SSF57756">
    <property type="entry name" value="Retrovirus zinc finger-like domains"/>
    <property type="match status" value="1"/>
</dbReference>
<dbReference type="EMBL" id="PGOL01001030">
    <property type="protein sequence ID" value="PKI61513.1"/>
    <property type="molecule type" value="Genomic_DNA"/>
</dbReference>
<dbReference type="InterPro" id="IPR036875">
    <property type="entry name" value="Znf_CCHC_sf"/>
</dbReference>
<dbReference type="Proteomes" id="UP000233551">
    <property type="component" value="Unassembled WGS sequence"/>
</dbReference>
<gene>
    <name evidence="1" type="ORF">CRG98_018097</name>
</gene>
<proteinExistence type="predicted"/>
<dbReference type="GO" id="GO:0008270">
    <property type="term" value="F:zinc ion binding"/>
    <property type="evidence" value="ECO:0007669"/>
    <property type="project" value="InterPro"/>
</dbReference>
<protein>
    <recommendedName>
        <fullName evidence="3">CCHC-type domain-containing protein</fullName>
    </recommendedName>
</protein>
<organism evidence="1 2">
    <name type="scientific">Punica granatum</name>
    <name type="common">Pomegranate</name>
    <dbReference type="NCBI Taxonomy" id="22663"/>
    <lineage>
        <taxon>Eukaryota</taxon>
        <taxon>Viridiplantae</taxon>
        <taxon>Streptophyta</taxon>
        <taxon>Embryophyta</taxon>
        <taxon>Tracheophyta</taxon>
        <taxon>Spermatophyta</taxon>
        <taxon>Magnoliopsida</taxon>
        <taxon>eudicotyledons</taxon>
        <taxon>Gunneridae</taxon>
        <taxon>Pentapetalae</taxon>
        <taxon>rosids</taxon>
        <taxon>malvids</taxon>
        <taxon>Myrtales</taxon>
        <taxon>Lythraceae</taxon>
        <taxon>Punica</taxon>
    </lineage>
</organism>
<sequence length="259" mass="29777">MRIKCSESYDNFVDTMLYGRTSITLEDMNASLNSRELKKKVHSEQSSNYDGLFVRSRPKDKKNGNIGKFRSQCRGRNVTCWHYKEEGHLRQNCPKWKGKKKNEEAMVTVGMVMKSYDEVIDDILTTIEVPEPGGNMSVELIESGRMLMGNNDAYSLSYEYKGKDEVLRVSKGPWKEFWVKACNITAYLVNKVLSTVIEYQISNEKLVGSLQAMLTLRCLNTWPMLMSEMGSSTLCQHTVLVHRYLRATNRLTGRNLMKL</sequence>
<reference evidence="1 2" key="1">
    <citation type="submission" date="2017-11" db="EMBL/GenBank/DDBJ databases">
        <title>De-novo sequencing of pomegranate (Punica granatum L.) genome.</title>
        <authorList>
            <person name="Akparov Z."/>
            <person name="Amiraslanov A."/>
            <person name="Hajiyeva S."/>
            <person name="Abbasov M."/>
            <person name="Kaur K."/>
            <person name="Hamwieh A."/>
            <person name="Solovyev V."/>
            <person name="Salamov A."/>
            <person name="Braich B."/>
            <person name="Kosarev P."/>
            <person name="Mahmoud A."/>
            <person name="Hajiyev E."/>
            <person name="Babayeva S."/>
            <person name="Izzatullayeva V."/>
            <person name="Mammadov A."/>
            <person name="Mammadov A."/>
            <person name="Sharifova S."/>
            <person name="Ojaghi J."/>
            <person name="Eynullazada K."/>
            <person name="Bayramov B."/>
            <person name="Abdulazimova A."/>
            <person name="Shahmuradov I."/>
        </authorList>
    </citation>
    <scope>NUCLEOTIDE SEQUENCE [LARGE SCALE GENOMIC DNA]</scope>
    <source>
        <strain evidence="2">cv. AG2017</strain>
        <tissue evidence="1">Leaf</tissue>
    </source>
</reference>
<evidence type="ECO:0000313" key="2">
    <source>
        <dbReference type="Proteomes" id="UP000233551"/>
    </source>
</evidence>